<organism evidence="2 3">
    <name type="scientific">Aphis craccivora</name>
    <name type="common">Cowpea aphid</name>
    <dbReference type="NCBI Taxonomy" id="307492"/>
    <lineage>
        <taxon>Eukaryota</taxon>
        <taxon>Metazoa</taxon>
        <taxon>Ecdysozoa</taxon>
        <taxon>Arthropoda</taxon>
        <taxon>Hexapoda</taxon>
        <taxon>Insecta</taxon>
        <taxon>Pterygota</taxon>
        <taxon>Neoptera</taxon>
        <taxon>Paraneoptera</taxon>
        <taxon>Hemiptera</taxon>
        <taxon>Sternorrhyncha</taxon>
        <taxon>Aphidomorpha</taxon>
        <taxon>Aphidoidea</taxon>
        <taxon>Aphididae</taxon>
        <taxon>Aphidini</taxon>
        <taxon>Aphis</taxon>
        <taxon>Aphis</taxon>
    </lineage>
</organism>
<evidence type="ECO:0000313" key="2">
    <source>
        <dbReference type="EMBL" id="KAF0769109.1"/>
    </source>
</evidence>
<feature type="non-terminal residue" evidence="2">
    <location>
        <position position="1"/>
    </location>
</feature>
<keyword evidence="1" id="KW-0812">Transmembrane</keyword>
<name>A0A6G0ZF69_APHCR</name>
<keyword evidence="1" id="KW-0472">Membrane</keyword>
<keyword evidence="1" id="KW-1133">Transmembrane helix</keyword>
<reference evidence="2 3" key="1">
    <citation type="submission" date="2019-08" db="EMBL/GenBank/DDBJ databases">
        <title>Whole genome of Aphis craccivora.</title>
        <authorList>
            <person name="Voronova N.V."/>
            <person name="Shulinski R.S."/>
            <person name="Bandarenka Y.V."/>
            <person name="Zhorov D.G."/>
            <person name="Warner D."/>
        </authorList>
    </citation>
    <scope>NUCLEOTIDE SEQUENCE [LARGE SCALE GENOMIC DNA]</scope>
    <source>
        <strain evidence="2">180601</strain>
        <tissue evidence="2">Whole Body</tissue>
    </source>
</reference>
<evidence type="ECO:0000256" key="1">
    <source>
        <dbReference type="SAM" id="Phobius"/>
    </source>
</evidence>
<feature type="transmembrane region" description="Helical" evidence="1">
    <location>
        <begin position="29"/>
        <end position="45"/>
    </location>
</feature>
<keyword evidence="3" id="KW-1185">Reference proteome</keyword>
<dbReference type="Proteomes" id="UP000478052">
    <property type="component" value="Unassembled WGS sequence"/>
</dbReference>
<gene>
    <name evidence="2" type="ORF">FWK35_00017428</name>
</gene>
<proteinExistence type="predicted"/>
<sequence>QIYAQRITFSSISLKISVNRLIIKLSGKNIIYISMLVFYDYLVLIRRRQHIRVLCPIKY</sequence>
<dbReference type="AlphaFoldDB" id="A0A6G0ZF69"/>
<accession>A0A6G0ZF69</accession>
<comment type="caution">
    <text evidence="2">The sequence shown here is derived from an EMBL/GenBank/DDBJ whole genome shotgun (WGS) entry which is preliminary data.</text>
</comment>
<protein>
    <submittedName>
        <fullName evidence="2">Uncharacterized protein</fullName>
    </submittedName>
</protein>
<evidence type="ECO:0000313" key="3">
    <source>
        <dbReference type="Proteomes" id="UP000478052"/>
    </source>
</evidence>
<dbReference type="EMBL" id="VUJU01000649">
    <property type="protein sequence ID" value="KAF0769109.1"/>
    <property type="molecule type" value="Genomic_DNA"/>
</dbReference>